<protein>
    <submittedName>
        <fullName evidence="7">BQ5605_C001g00741 protein</fullName>
    </submittedName>
</protein>
<dbReference type="SUPFAM" id="SSF54106">
    <property type="entry name" value="LysM domain"/>
    <property type="match status" value="1"/>
</dbReference>
<accession>A0A2X0P0Q3</accession>
<dbReference type="InterPro" id="IPR017907">
    <property type="entry name" value="Znf_RING_CS"/>
</dbReference>
<dbReference type="AlphaFoldDB" id="A0A2X0P0Q3"/>
<dbReference type="PROSITE" id="PS50089">
    <property type="entry name" value="ZF_RING_2"/>
    <property type="match status" value="1"/>
</dbReference>
<organism evidence="7 8">
    <name type="scientific">Microbotryum silenes-dioicae</name>
    <dbReference type="NCBI Taxonomy" id="796604"/>
    <lineage>
        <taxon>Eukaryota</taxon>
        <taxon>Fungi</taxon>
        <taxon>Dikarya</taxon>
        <taxon>Basidiomycota</taxon>
        <taxon>Pucciniomycotina</taxon>
        <taxon>Microbotryomycetes</taxon>
        <taxon>Microbotryales</taxon>
        <taxon>Microbotryaceae</taxon>
        <taxon>Microbotryum</taxon>
    </lineage>
</organism>
<keyword evidence="8" id="KW-1185">Reference proteome</keyword>
<evidence type="ECO:0000256" key="4">
    <source>
        <dbReference type="PROSITE-ProRule" id="PRU00175"/>
    </source>
</evidence>
<proteinExistence type="predicted"/>
<keyword evidence="2 4" id="KW-0863">Zinc-finger</keyword>
<dbReference type="InterPro" id="IPR036779">
    <property type="entry name" value="LysM_dom_sf"/>
</dbReference>
<reference evidence="7 8" key="1">
    <citation type="submission" date="2016-11" db="EMBL/GenBank/DDBJ databases">
        <authorList>
            <person name="Jaros S."/>
            <person name="Januszkiewicz K."/>
            <person name="Wedrychowicz H."/>
        </authorList>
    </citation>
    <scope>NUCLEOTIDE SEQUENCE [LARGE SCALE GENOMIC DNA]</scope>
</reference>
<gene>
    <name evidence="7" type="primary">BQ5605_C001g00741</name>
    <name evidence="7" type="ORF">BQ5605_C001G00741</name>
</gene>
<sequence length="366" mass="39782">MLLCVACSATLDSSTYGVPSDSEKVLPPHHFVKCGHAVCGACVAQRRSLASMSTSTETFACIMCRTTRDILTGSSSGSRSARHRRPGADSTEPTSSSRSPKATADDRAPPSYNEQGENGFTLGEISHGEDATSDRDTAPPPIDDDDSHSPPTYHQGAAPPGFEGGVITNSDGNQTNEKGTHGEQCTLHYVKPNDTLLGLALHYKVDPPTLAKMNKLPISTLSTTPHFLHTLPFLLLPPSVSTSSSSKPILPAAEERRRLIIRRFQMHTRCSDWALAKAYVDQVYQARARALEMIDPDRRVGGDIEETVRGGELEEALKAWKKDEEWEKSQVEASKKGKGKAGVTIESRMKSTGQVEAKVKGWSWPR</sequence>
<evidence type="ECO:0000313" key="8">
    <source>
        <dbReference type="Proteomes" id="UP000249464"/>
    </source>
</evidence>
<dbReference type="CDD" id="cd00118">
    <property type="entry name" value="LysM"/>
    <property type="match status" value="1"/>
</dbReference>
<evidence type="ECO:0000259" key="6">
    <source>
        <dbReference type="PROSITE" id="PS50089"/>
    </source>
</evidence>
<feature type="compositionally biased region" description="Polar residues" evidence="5">
    <location>
        <begin position="91"/>
        <end position="100"/>
    </location>
</feature>
<feature type="compositionally biased region" description="Basic and acidic residues" evidence="5">
    <location>
        <begin position="126"/>
        <end position="137"/>
    </location>
</feature>
<dbReference type="InterPro" id="IPR018392">
    <property type="entry name" value="LysM"/>
</dbReference>
<feature type="region of interest" description="Disordered" evidence="5">
    <location>
        <begin position="326"/>
        <end position="350"/>
    </location>
</feature>
<dbReference type="EMBL" id="FQNC01000043">
    <property type="protein sequence ID" value="SGY49138.1"/>
    <property type="molecule type" value="Genomic_DNA"/>
</dbReference>
<keyword evidence="1" id="KW-0479">Metal-binding</keyword>
<evidence type="ECO:0000256" key="5">
    <source>
        <dbReference type="SAM" id="MobiDB-lite"/>
    </source>
</evidence>
<evidence type="ECO:0000256" key="1">
    <source>
        <dbReference type="ARBA" id="ARBA00022723"/>
    </source>
</evidence>
<feature type="compositionally biased region" description="Polar residues" evidence="5">
    <location>
        <begin position="167"/>
        <end position="177"/>
    </location>
</feature>
<dbReference type="InterPro" id="IPR001841">
    <property type="entry name" value="Znf_RING"/>
</dbReference>
<evidence type="ECO:0000313" key="7">
    <source>
        <dbReference type="EMBL" id="SGY49138.1"/>
    </source>
</evidence>
<feature type="compositionally biased region" description="Basic and acidic residues" evidence="5">
    <location>
        <begin position="326"/>
        <end position="335"/>
    </location>
</feature>
<dbReference type="PROSITE" id="PS00518">
    <property type="entry name" value="ZF_RING_1"/>
    <property type="match status" value="1"/>
</dbReference>
<keyword evidence="3" id="KW-0862">Zinc</keyword>
<name>A0A2X0P0Q3_9BASI</name>
<evidence type="ECO:0000256" key="2">
    <source>
        <dbReference type="ARBA" id="ARBA00022771"/>
    </source>
</evidence>
<dbReference type="Proteomes" id="UP000249464">
    <property type="component" value="Unassembled WGS sequence"/>
</dbReference>
<feature type="region of interest" description="Disordered" evidence="5">
    <location>
        <begin position="72"/>
        <end position="180"/>
    </location>
</feature>
<feature type="domain" description="RING-type" evidence="6">
    <location>
        <begin position="4"/>
        <end position="65"/>
    </location>
</feature>
<evidence type="ECO:0000256" key="3">
    <source>
        <dbReference type="ARBA" id="ARBA00022833"/>
    </source>
</evidence>
<dbReference type="GO" id="GO:0008270">
    <property type="term" value="F:zinc ion binding"/>
    <property type="evidence" value="ECO:0007669"/>
    <property type="project" value="UniProtKB-KW"/>
</dbReference>
<dbReference type="Gene3D" id="3.10.350.10">
    <property type="entry name" value="LysM domain"/>
    <property type="match status" value="1"/>
</dbReference>